<dbReference type="PRINTS" id="PR00411">
    <property type="entry name" value="PNDRDTASEI"/>
</dbReference>
<evidence type="ECO:0000256" key="2">
    <source>
        <dbReference type="ARBA" id="ARBA00007532"/>
    </source>
</evidence>
<keyword evidence="5" id="KW-0521">NADP</keyword>
<dbReference type="SUPFAM" id="SSF51905">
    <property type="entry name" value="FAD/NAD(P)-binding domain"/>
    <property type="match status" value="1"/>
</dbReference>
<evidence type="ECO:0000259" key="10">
    <source>
        <dbReference type="Pfam" id="PF02852"/>
    </source>
</evidence>
<dbReference type="InterPro" id="IPR004099">
    <property type="entry name" value="Pyr_nucl-diS_OxRdtase_dimer"/>
</dbReference>
<dbReference type="PANTHER" id="PTHR43014">
    <property type="entry name" value="MERCURIC REDUCTASE"/>
    <property type="match status" value="1"/>
</dbReference>
<dbReference type="Proteomes" id="UP001312865">
    <property type="component" value="Unassembled WGS sequence"/>
</dbReference>
<dbReference type="InterPro" id="IPR016156">
    <property type="entry name" value="FAD/NAD-linked_Rdtase_dimer_sf"/>
</dbReference>
<evidence type="ECO:0000259" key="11">
    <source>
        <dbReference type="Pfam" id="PF07992"/>
    </source>
</evidence>
<comment type="cofactor">
    <cofactor evidence="1">
        <name>FAD</name>
        <dbReference type="ChEBI" id="CHEBI:57692"/>
    </cofactor>
</comment>
<dbReference type="Gene3D" id="3.50.50.60">
    <property type="entry name" value="FAD/NAD(P)-binding domain"/>
    <property type="match status" value="2"/>
</dbReference>
<protein>
    <submittedName>
        <fullName evidence="12">FAD-dependent oxidoreductase</fullName>
    </submittedName>
</protein>
<dbReference type="PRINTS" id="PR00368">
    <property type="entry name" value="FADPNR"/>
</dbReference>
<evidence type="ECO:0000256" key="4">
    <source>
        <dbReference type="ARBA" id="ARBA00022827"/>
    </source>
</evidence>
<comment type="similarity">
    <text evidence="2 9">Belongs to the class-I pyridine nucleotide-disulfide oxidoreductase family.</text>
</comment>
<dbReference type="PIRSF" id="PIRSF000350">
    <property type="entry name" value="Mercury_reductase_MerA"/>
    <property type="match status" value="1"/>
</dbReference>
<dbReference type="SUPFAM" id="SSF55424">
    <property type="entry name" value="FAD/NAD-linked reductases, dimerisation (C-terminal) domain"/>
    <property type="match status" value="1"/>
</dbReference>
<keyword evidence="7" id="KW-1015">Disulfide bond</keyword>
<evidence type="ECO:0000256" key="3">
    <source>
        <dbReference type="ARBA" id="ARBA00022630"/>
    </source>
</evidence>
<keyword evidence="8 9" id="KW-0676">Redox-active center</keyword>
<dbReference type="InterPro" id="IPR023753">
    <property type="entry name" value="FAD/NAD-binding_dom"/>
</dbReference>
<name>A0ABU8HJD8_9BACI</name>
<evidence type="ECO:0000256" key="6">
    <source>
        <dbReference type="ARBA" id="ARBA00023002"/>
    </source>
</evidence>
<dbReference type="InterPro" id="IPR036188">
    <property type="entry name" value="FAD/NAD-bd_sf"/>
</dbReference>
<dbReference type="Pfam" id="PF07992">
    <property type="entry name" value="Pyr_redox_2"/>
    <property type="match status" value="1"/>
</dbReference>
<evidence type="ECO:0000313" key="13">
    <source>
        <dbReference type="Proteomes" id="UP001312865"/>
    </source>
</evidence>
<feature type="domain" description="Pyridine nucleotide-disulphide oxidoreductase dimerisation" evidence="10">
    <location>
        <begin position="342"/>
        <end position="447"/>
    </location>
</feature>
<keyword evidence="4 9" id="KW-0274">FAD</keyword>
<keyword evidence="13" id="KW-1185">Reference proteome</keyword>
<keyword evidence="6 9" id="KW-0560">Oxidoreductase</keyword>
<dbReference type="InterPro" id="IPR001100">
    <property type="entry name" value="Pyr_nuc-diS_OxRdtase"/>
</dbReference>
<feature type="domain" description="FAD/NAD(P)-binding" evidence="11">
    <location>
        <begin position="4"/>
        <end position="321"/>
    </location>
</feature>
<accession>A0ABU8HJD8</accession>
<dbReference type="PROSITE" id="PS00076">
    <property type="entry name" value="PYRIDINE_REDOX_1"/>
    <property type="match status" value="1"/>
</dbReference>
<dbReference type="Gene3D" id="3.30.390.30">
    <property type="match status" value="1"/>
</dbReference>
<dbReference type="InterPro" id="IPR012999">
    <property type="entry name" value="Pyr_OxRdtase_I_AS"/>
</dbReference>
<gene>
    <name evidence="12" type="ORF">WAK64_20400</name>
</gene>
<comment type="caution">
    <text evidence="12">The sequence shown here is derived from an EMBL/GenBank/DDBJ whole genome shotgun (WGS) entry which is preliminary data.</text>
</comment>
<dbReference type="Pfam" id="PF02852">
    <property type="entry name" value="Pyr_redox_dim"/>
    <property type="match status" value="1"/>
</dbReference>
<dbReference type="PANTHER" id="PTHR43014:SF2">
    <property type="entry name" value="MERCURIC REDUCTASE"/>
    <property type="match status" value="1"/>
</dbReference>
<reference evidence="12 13" key="1">
    <citation type="journal article" date="2018" name="J. Microbiol.">
        <title>Bacillus spongiae sp. nov., isolated from sponge of Jeju Island.</title>
        <authorList>
            <person name="Lee G.E."/>
            <person name="Im W.T."/>
            <person name="Park J.S."/>
        </authorList>
    </citation>
    <scope>NUCLEOTIDE SEQUENCE [LARGE SCALE GENOMIC DNA]</scope>
    <source>
        <strain evidence="12 13">135PIL107-10</strain>
    </source>
</reference>
<proteinExistence type="inferred from homology"/>
<keyword evidence="3 9" id="KW-0285">Flavoprotein</keyword>
<evidence type="ECO:0000256" key="8">
    <source>
        <dbReference type="ARBA" id="ARBA00023284"/>
    </source>
</evidence>
<sequence length="474" mass="52060">MKKYDLVVIGGGAGGLTVASGAASLGAKVALIEKGAALGGDCLHYGCVPSKALIAAANDVHYLQKTNDFGFTVSGKVDMKKVKERVKQAIQHIQVHDSTERFEDMGVDVYFGAAKFVDSHIITIADRERVYGKRIVVATGSRPIVPSIPGLDEVGYETNETIFDREELPETMIFIGGGPISLEIAQAYSRLGTQAIVLERSEAILGKEDESIQRLAIDFLSDEIDIRHHVSVKEVKQDGTRKVVIYEKNGKIEEVIGDELFLGAGRKPNTDQLEVEVAGVEVNERGYIVVNERLQTSVSHIYAIGDVNGQFPFTHAAGMEGKLIVQNAVLGLGRKVSYDRLPWTTYTSPEIFHIGKTEREAKASEGEIMVFQNGLEEVDRFVADHNVTGTVKIITNKKGKILGAHAIGKGAGDWMQTVIFAMEKGAKIGDLSTMVYPYPNQAAAIQRTADQYWREKLFKGSLPKITEKYIKWFR</sequence>
<evidence type="ECO:0000256" key="7">
    <source>
        <dbReference type="ARBA" id="ARBA00023157"/>
    </source>
</evidence>
<dbReference type="EMBL" id="JBBAXC010000025">
    <property type="protein sequence ID" value="MEI5909392.1"/>
    <property type="molecule type" value="Genomic_DNA"/>
</dbReference>
<dbReference type="RefSeq" id="WP_336588836.1">
    <property type="nucleotide sequence ID" value="NZ_JBBAXC010000025.1"/>
</dbReference>
<evidence type="ECO:0000256" key="5">
    <source>
        <dbReference type="ARBA" id="ARBA00022857"/>
    </source>
</evidence>
<evidence type="ECO:0000256" key="9">
    <source>
        <dbReference type="RuleBase" id="RU003691"/>
    </source>
</evidence>
<evidence type="ECO:0000256" key="1">
    <source>
        <dbReference type="ARBA" id="ARBA00001974"/>
    </source>
</evidence>
<organism evidence="12 13">
    <name type="scientific">Bacillus spongiae</name>
    <dbReference type="NCBI Taxonomy" id="2683610"/>
    <lineage>
        <taxon>Bacteria</taxon>
        <taxon>Bacillati</taxon>
        <taxon>Bacillota</taxon>
        <taxon>Bacilli</taxon>
        <taxon>Bacillales</taxon>
        <taxon>Bacillaceae</taxon>
        <taxon>Bacillus</taxon>
    </lineage>
</organism>
<evidence type="ECO:0000313" key="12">
    <source>
        <dbReference type="EMBL" id="MEI5909392.1"/>
    </source>
</evidence>